<dbReference type="InterPro" id="IPR014710">
    <property type="entry name" value="RmlC-like_jellyroll"/>
</dbReference>
<evidence type="ECO:0000256" key="1">
    <source>
        <dbReference type="ARBA" id="ARBA00023015"/>
    </source>
</evidence>
<dbReference type="GO" id="GO:0003700">
    <property type="term" value="F:DNA-binding transcription factor activity"/>
    <property type="evidence" value="ECO:0007669"/>
    <property type="project" value="TreeGrafter"/>
</dbReference>
<dbReference type="InterPro" id="IPR018490">
    <property type="entry name" value="cNMP-bd_dom_sf"/>
</dbReference>
<protein>
    <submittedName>
        <fullName evidence="6">Transcriptional regulator, Crp/Fnr family</fullName>
    </submittedName>
</protein>
<evidence type="ECO:0000259" key="4">
    <source>
        <dbReference type="PROSITE" id="PS50042"/>
    </source>
</evidence>
<organism evidence="6 7">
    <name type="scientific">Mesorhizobium australicum</name>
    <dbReference type="NCBI Taxonomy" id="536018"/>
    <lineage>
        <taxon>Bacteria</taxon>
        <taxon>Pseudomonadati</taxon>
        <taxon>Pseudomonadota</taxon>
        <taxon>Alphaproteobacteria</taxon>
        <taxon>Hyphomicrobiales</taxon>
        <taxon>Phyllobacteriaceae</taxon>
        <taxon>Mesorhizobium</taxon>
    </lineage>
</organism>
<dbReference type="RefSeq" id="WP_244561706.1">
    <property type="nucleotide sequence ID" value="NZ_FXBL01000004.1"/>
</dbReference>
<name>A0A1X7NJJ5_9HYPH</name>
<keyword evidence="2" id="KW-0238">DNA-binding</keyword>
<dbReference type="InterPro" id="IPR000595">
    <property type="entry name" value="cNMP-bd_dom"/>
</dbReference>
<evidence type="ECO:0000259" key="5">
    <source>
        <dbReference type="PROSITE" id="PS51063"/>
    </source>
</evidence>
<evidence type="ECO:0000313" key="6">
    <source>
        <dbReference type="EMBL" id="SMH38023.1"/>
    </source>
</evidence>
<dbReference type="PANTHER" id="PTHR24567">
    <property type="entry name" value="CRP FAMILY TRANSCRIPTIONAL REGULATORY PROTEIN"/>
    <property type="match status" value="1"/>
</dbReference>
<reference evidence="6 7" key="1">
    <citation type="submission" date="2017-04" db="EMBL/GenBank/DDBJ databases">
        <authorList>
            <person name="Afonso C.L."/>
            <person name="Miller P.J."/>
            <person name="Scott M.A."/>
            <person name="Spackman E."/>
            <person name="Goraichik I."/>
            <person name="Dimitrov K.M."/>
            <person name="Suarez D.L."/>
            <person name="Swayne D.E."/>
        </authorList>
    </citation>
    <scope>NUCLEOTIDE SEQUENCE [LARGE SCALE GENOMIC DNA]</scope>
    <source>
        <strain evidence="6 7">B5P</strain>
    </source>
</reference>
<feature type="domain" description="HTH crp-type" evidence="5">
    <location>
        <begin position="142"/>
        <end position="210"/>
    </location>
</feature>
<dbReference type="InterPro" id="IPR050397">
    <property type="entry name" value="Env_Response_Regulators"/>
</dbReference>
<dbReference type="AlphaFoldDB" id="A0A1X7NJJ5"/>
<dbReference type="SMART" id="SM00419">
    <property type="entry name" value="HTH_CRP"/>
    <property type="match status" value="1"/>
</dbReference>
<gene>
    <name evidence="6" type="ORF">SAMN02982922_2002</name>
</gene>
<dbReference type="GO" id="GO:0005829">
    <property type="term" value="C:cytosol"/>
    <property type="evidence" value="ECO:0007669"/>
    <property type="project" value="TreeGrafter"/>
</dbReference>
<dbReference type="CDD" id="cd00038">
    <property type="entry name" value="CAP_ED"/>
    <property type="match status" value="1"/>
</dbReference>
<dbReference type="Proteomes" id="UP000193083">
    <property type="component" value="Unassembled WGS sequence"/>
</dbReference>
<dbReference type="InterPro" id="IPR036390">
    <property type="entry name" value="WH_DNA-bd_sf"/>
</dbReference>
<evidence type="ECO:0000256" key="3">
    <source>
        <dbReference type="ARBA" id="ARBA00023163"/>
    </source>
</evidence>
<dbReference type="EMBL" id="FXBL01000004">
    <property type="protein sequence ID" value="SMH38023.1"/>
    <property type="molecule type" value="Genomic_DNA"/>
</dbReference>
<dbReference type="Pfam" id="PF13545">
    <property type="entry name" value="HTH_Crp_2"/>
    <property type="match status" value="1"/>
</dbReference>
<dbReference type="InterPro" id="IPR036388">
    <property type="entry name" value="WH-like_DNA-bd_sf"/>
</dbReference>
<dbReference type="GO" id="GO:0003677">
    <property type="term" value="F:DNA binding"/>
    <property type="evidence" value="ECO:0007669"/>
    <property type="project" value="UniProtKB-KW"/>
</dbReference>
<keyword evidence="7" id="KW-1185">Reference proteome</keyword>
<dbReference type="SUPFAM" id="SSF46785">
    <property type="entry name" value="Winged helix' DNA-binding domain"/>
    <property type="match status" value="1"/>
</dbReference>
<dbReference type="PROSITE" id="PS50042">
    <property type="entry name" value="CNMP_BINDING_3"/>
    <property type="match status" value="1"/>
</dbReference>
<dbReference type="SUPFAM" id="SSF51206">
    <property type="entry name" value="cAMP-binding domain-like"/>
    <property type="match status" value="1"/>
</dbReference>
<dbReference type="Gene3D" id="2.60.120.10">
    <property type="entry name" value="Jelly Rolls"/>
    <property type="match status" value="1"/>
</dbReference>
<dbReference type="Gene3D" id="1.10.10.10">
    <property type="entry name" value="Winged helix-like DNA-binding domain superfamily/Winged helix DNA-binding domain"/>
    <property type="match status" value="1"/>
</dbReference>
<dbReference type="PROSITE" id="PS51063">
    <property type="entry name" value="HTH_CRP_2"/>
    <property type="match status" value="1"/>
</dbReference>
<feature type="domain" description="Cyclic nucleotide-binding" evidence="4">
    <location>
        <begin position="15"/>
        <end position="107"/>
    </location>
</feature>
<sequence length="227" mass="24915">MPRPAAPRGGQLPAELFDLLFAGHAPEQWADGETLFMQDDPPDRVFGIVKGAVEISLYSPDGRKIVANMETPHSLVGEIGALDGGTRTATATCVGKCEVYSISHAQFVDRVTRTPALSRAIIGLLCARIRWISGEFGDQVMLKVDARLAKRLLFMASAFAADDGWIEISQSELADFLGATRESVNKNLKQWREARILDIRRNGIRILDEERLRAHVALQPPAGGPQR</sequence>
<keyword evidence="3" id="KW-0804">Transcription</keyword>
<evidence type="ECO:0000256" key="2">
    <source>
        <dbReference type="ARBA" id="ARBA00023125"/>
    </source>
</evidence>
<dbReference type="InterPro" id="IPR012318">
    <property type="entry name" value="HTH_CRP"/>
</dbReference>
<dbReference type="Pfam" id="PF00027">
    <property type="entry name" value="cNMP_binding"/>
    <property type="match status" value="1"/>
</dbReference>
<dbReference type="SMART" id="SM00100">
    <property type="entry name" value="cNMP"/>
    <property type="match status" value="1"/>
</dbReference>
<dbReference type="PANTHER" id="PTHR24567:SF68">
    <property type="entry name" value="DNA-BINDING TRANSCRIPTIONAL DUAL REGULATOR CRP"/>
    <property type="match status" value="1"/>
</dbReference>
<accession>A0A1X7NJJ5</accession>
<evidence type="ECO:0000313" key="7">
    <source>
        <dbReference type="Proteomes" id="UP000193083"/>
    </source>
</evidence>
<proteinExistence type="predicted"/>
<keyword evidence="1" id="KW-0805">Transcription regulation</keyword>